<sequence length="113" mass="12427">MPHTDEHLAAFCTTLPELRAAVTRQGLGRVLDDVLARVRAGHPLQDELPRLGIPADVLRGSDLVLPGMRGRSFGEVYVCPADACGREVPREPGGPVPAERCWLRDEPLRRRQA</sequence>
<dbReference type="Proteomes" id="UP000241118">
    <property type="component" value="Unassembled WGS sequence"/>
</dbReference>
<gene>
    <name evidence="1" type="ORF">B0I31_115115</name>
</gene>
<protein>
    <submittedName>
        <fullName evidence="1">Uncharacterized protein</fullName>
    </submittedName>
</protein>
<accession>A0A2P8I163</accession>
<proteinExistence type="predicted"/>
<evidence type="ECO:0000313" key="1">
    <source>
        <dbReference type="EMBL" id="PSL52163.1"/>
    </source>
</evidence>
<dbReference type="AlphaFoldDB" id="A0A2P8I163"/>
<organism evidence="1 2">
    <name type="scientific">Saccharothrix carnea</name>
    <dbReference type="NCBI Taxonomy" id="1280637"/>
    <lineage>
        <taxon>Bacteria</taxon>
        <taxon>Bacillati</taxon>
        <taxon>Actinomycetota</taxon>
        <taxon>Actinomycetes</taxon>
        <taxon>Pseudonocardiales</taxon>
        <taxon>Pseudonocardiaceae</taxon>
        <taxon>Saccharothrix</taxon>
    </lineage>
</organism>
<comment type="caution">
    <text evidence="1">The sequence shown here is derived from an EMBL/GenBank/DDBJ whole genome shotgun (WGS) entry which is preliminary data.</text>
</comment>
<dbReference type="RefSeq" id="WP_106619322.1">
    <property type="nucleotide sequence ID" value="NZ_PYAX01000015.1"/>
</dbReference>
<keyword evidence="2" id="KW-1185">Reference proteome</keyword>
<name>A0A2P8I163_SACCR</name>
<dbReference type="OrthoDB" id="3694873at2"/>
<reference evidence="1 2" key="1">
    <citation type="submission" date="2018-03" db="EMBL/GenBank/DDBJ databases">
        <title>Genomic Encyclopedia of Type Strains, Phase III (KMG-III): the genomes of soil and plant-associated and newly described type strains.</title>
        <authorList>
            <person name="Whitman W."/>
        </authorList>
    </citation>
    <scope>NUCLEOTIDE SEQUENCE [LARGE SCALE GENOMIC DNA]</scope>
    <source>
        <strain evidence="1 2">CGMCC 4.7097</strain>
    </source>
</reference>
<evidence type="ECO:0000313" key="2">
    <source>
        <dbReference type="Proteomes" id="UP000241118"/>
    </source>
</evidence>
<dbReference type="EMBL" id="PYAX01000015">
    <property type="protein sequence ID" value="PSL52163.1"/>
    <property type="molecule type" value="Genomic_DNA"/>
</dbReference>